<sequence length="180" mass="21499">MNKTTKTLGLIVFTFFISQNLYSQLFINKIDNKDIEIVKRLIPTKGCGSIMYDYIRINKRTKEPLRGKYKVIVNKDEYYKTFFEEGNIRIKNDINIVKYYCKGKLWKLYIYVGREYALLSKSNLDKEKGVLYIKYFDYSDIDEKEPGLIGEKDKQSTEKFLKIFIPLIKEKDIKEFLKDF</sequence>
<keyword evidence="2" id="KW-1185">Reference proteome</keyword>
<proteinExistence type="predicted"/>
<protein>
    <submittedName>
        <fullName evidence="1">Uncharacterized protein</fullName>
    </submittedName>
</protein>
<dbReference type="EMBL" id="FNND01000036">
    <property type="protein sequence ID" value="SDX26556.1"/>
    <property type="molecule type" value="Genomic_DNA"/>
</dbReference>
<dbReference type="Proteomes" id="UP000182771">
    <property type="component" value="Unassembled WGS sequence"/>
</dbReference>
<name>A0A1H3AA73_9FLAO</name>
<evidence type="ECO:0000313" key="1">
    <source>
        <dbReference type="EMBL" id="SDX26556.1"/>
    </source>
</evidence>
<dbReference type="RefSeq" id="WP_016421334.1">
    <property type="nucleotide sequence ID" value="NZ_FNND01000036.1"/>
</dbReference>
<dbReference type="OrthoDB" id="1152345at2"/>
<accession>A0A1H3AA73</accession>
<gene>
    <name evidence="1" type="ORF">SAMN05444420_1362</name>
</gene>
<organism evidence="1 2">
    <name type="scientific">Capnocytophaga granulosa</name>
    <dbReference type="NCBI Taxonomy" id="45242"/>
    <lineage>
        <taxon>Bacteria</taxon>
        <taxon>Pseudomonadati</taxon>
        <taxon>Bacteroidota</taxon>
        <taxon>Flavobacteriia</taxon>
        <taxon>Flavobacteriales</taxon>
        <taxon>Flavobacteriaceae</taxon>
        <taxon>Capnocytophaga</taxon>
    </lineage>
</organism>
<reference evidence="1 2" key="1">
    <citation type="submission" date="2016-10" db="EMBL/GenBank/DDBJ databases">
        <authorList>
            <person name="Varghese N."/>
            <person name="Submissions S."/>
        </authorList>
    </citation>
    <scope>NUCLEOTIDE SEQUENCE [LARGE SCALE GENOMIC DNA]</scope>
    <source>
        <strain evidence="1 2">DSM 11449</strain>
    </source>
</reference>
<comment type="caution">
    <text evidence="1">The sequence shown here is derived from an EMBL/GenBank/DDBJ whole genome shotgun (WGS) entry which is preliminary data.</text>
</comment>
<dbReference type="GeneID" id="85018487"/>
<evidence type="ECO:0000313" key="2">
    <source>
        <dbReference type="Proteomes" id="UP000182771"/>
    </source>
</evidence>
<dbReference type="AlphaFoldDB" id="A0A1H3AA73"/>